<proteinExistence type="predicted"/>
<dbReference type="Proteomes" id="UP000027265">
    <property type="component" value="Unassembled WGS sequence"/>
</dbReference>
<dbReference type="InParanoid" id="A0A067QBA3"/>
<dbReference type="SUPFAM" id="SSF81383">
    <property type="entry name" value="F-box domain"/>
    <property type="match status" value="1"/>
</dbReference>
<dbReference type="HOGENOM" id="CLU_457131_0_0_1"/>
<dbReference type="InterPro" id="IPR001810">
    <property type="entry name" value="F-box_dom"/>
</dbReference>
<reference evidence="4" key="1">
    <citation type="journal article" date="2014" name="Proc. Natl. Acad. Sci. U.S.A.">
        <title>Extensive sampling of basidiomycete genomes demonstrates inadequacy of the white-rot/brown-rot paradigm for wood decay fungi.</title>
        <authorList>
            <person name="Riley R."/>
            <person name="Salamov A.A."/>
            <person name="Brown D.W."/>
            <person name="Nagy L.G."/>
            <person name="Floudas D."/>
            <person name="Held B.W."/>
            <person name="Levasseur A."/>
            <person name="Lombard V."/>
            <person name="Morin E."/>
            <person name="Otillar R."/>
            <person name="Lindquist E.A."/>
            <person name="Sun H."/>
            <person name="LaButti K.M."/>
            <person name="Schmutz J."/>
            <person name="Jabbour D."/>
            <person name="Luo H."/>
            <person name="Baker S.E."/>
            <person name="Pisabarro A.G."/>
            <person name="Walton J.D."/>
            <person name="Blanchette R.A."/>
            <person name="Henrissat B."/>
            <person name="Martin F."/>
            <person name="Cullen D."/>
            <person name="Hibbett D.S."/>
            <person name="Grigoriev I.V."/>
        </authorList>
    </citation>
    <scope>NUCLEOTIDE SEQUENCE [LARGE SCALE GENOMIC DNA]</scope>
    <source>
        <strain evidence="4">MUCL 33604</strain>
    </source>
</reference>
<keyword evidence="4" id="KW-1185">Reference proteome</keyword>
<name>A0A067QBA3_9AGAM</name>
<feature type="region of interest" description="Disordered" evidence="1">
    <location>
        <begin position="40"/>
        <end position="79"/>
    </location>
</feature>
<feature type="domain" description="F-box" evidence="2">
    <location>
        <begin position="81"/>
        <end position="129"/>
    </location>
</feature>
<accession>A0A067QBA3</accession>
<evidence type="ECO:0000313" key="4">
    <source>
        <dbReference type="Proteomes" id="UP000027265"/>
    </source>
</evidence>
<evidence type="ECO:0000259" key="2">
    <source>
        <dbReference type="PROSITE" id="PS50181"/>
    </source>
</evidence>
<dbReference type="EMBL" id="KL197715">
    <property type="protein sequence ID" value="KDQ59856.1"/>
    <property type="molecule type" value="Genomic_DNA"/>
</dbReference>
<gene>
    <name evidence="3" type="ORF">JAAARDRAFT_192312</name>
</gene>
<organism evidence="3 4">
    <name type="scientific">Jaapia argillacea MUCL 33604</name>
    <dbReference type="NCBI Taxonomy" id="933084"/>
    <lineage>
        <taxon>Eukaryota</taxon>
        <taxon>Fungi</taxon>
        <taxon>Dikarya</taxon>
        <taxon>Basidiomycota</taxon>
        <taxon>Agaricomycotina</taxon>
        <taxon>Agaricomycetes</taxon>
        <taxon>Agaricomycetidae</taxon>
        <taxon>Jaapiales</taxon>
        <taxon>Jaapiaceae</taxon>
        <taxon>Jaapia</taxon>
    </lineage>
</organism>
<dbReference type="InterPro" id="IPR036047">
    <property type="entry name" value="F-box-like_dom_sf"/>
</dbReference>
<sequence length="630" mass="70738">MRTLTKISSFFNRGERAYTEIEVTPSPYDPSHMDKRRKFFPSAFGFGKNKSTTRPRRVDETRAKFPTEPRSSQSSQQQLSPSLIASLPPELLTQIFSDLPTSTIFSCLFVSSLFHSVAFSLLLSRYEIQVHLTNTMAPTSLNTGLNLRLVSPLNYACLKTLRISPLVTEVEGLHCAFDQITIDFLPSLTQLVDKLSSIRNLCIVLQPVTRRSRPNGPSSFNSSSAHNFLTFLNALRNKNLTTFTIAGLNPDPFSFPIKRSQFESNLITPLDTLTRLTISHPSAFQYPIKAWMIETINKSPIKYLSVTLPCLTPLTEISTANLENLTHSSPTIHHRDLIQLLKTHPTITSLRISKCDSFSIDGSLHLEGEGFGGFPSGCLGRLRTLQAHPIFVKFLLSTSYSDTEPPLPALRFLTFHIHSMVEDPSQKDTSPATNVAYMSTALTKLGNRIDEEICVSLIVPGDGSLEPYMPHDGEDRTEGETEDGRSWRDCIQVIQLDVLNTVQSIPASILANLPKSLTWFKSLRLFAWCYYRLSKEEEESLHFEEGVGRKTGVIGRESWLGLAEPLDRLPHSRLVPSRPSSTLKERLRYRHKPGDIGRSIEARSDGLDEASQTVAVFEWLLDWSKSVRRA</sequence>
<dbReference type="Gene3D" id="1.20.1280.50">
    <property type="match status" value="1"/>
</dbReference>
<feature type="compositionally biased region" description="Basic and acidic residues" evidence="1">
    <location>
        <begin position="56"/>
        <end position="67"/>
    </location>
</feature>
<dbReference type="AlphaFoldDB" id="A0A067QBA3"/>
<protein>
    <recommendedName>
        <fullName evidence="2">F-box domain-containing protein</fullName>
    </recommendedName>
</protein>
<dbReference type="Pfam" id="PF12937">
    <property type="entry name" value="F-box-like"/>
    <property type="match status" value="1"/>
</dbReference>
<evidence type="ECO:0000256" key="1">
    <source>
        <dbReference type="SAM" id="MobiDB-lite"/>
    </source>
</evidence>
<evidence type="ECO:0000313" key="3">
    <source>
        <dbReference type="EMBL" id="KDQ59856.1"/>
    </source>
</evidence>
<feature type="compositionally biased region" description="Low complexity" evidence="1">
    <location>
        <begin position="69"/>
        <end position="79"/>
    </location>
</feature>
<dbReference type="PROSITE" id="PS50181">
    <property type="entry name" value="FBOX"/>
    <property type="match status" value="1"/>
</dbReference>